<feature type="signal peptide" evidence="1">
    <location>
        <begin position="1"/>
        <end position="43"/>
    </location>
</feature>
<dbReference type="HOGENOM" id="CLU_011210_1_0_10"/>
<proteinExistence type="predicted"/>
<evidence type="ECO:0000256" key="1">
    <source>
        <dbReference type="SAM" id="SignalP"/>
    </source>
</evidence>
<name>E6XBK3_CELAD</name>
<keyword evidence="3" id="KW-1185">Reference proteome</keyword>
<evidence type="ECO:0000313" key="2">
    <source>
        <dbReference type="EMBL" id="ADV47838.1"/>
    </source>
</evidence>
<organism evidence="2 3">
    <name type="scientific">Cellulophaga algicola (strain DSM 14237 / IC166 / ACAM 630)</name>
    <dbReference type="NCBI Taxonomy" id="688270"/>
    <lineage>
        <taxon>Bacteria</taxon>
        <taxon>Pseudomonadati</taxon>
        <taxon>Bacteroidota</taxon>
        <taxon>Flavobacteriia</taxon>
        <taxon>Flavobacteriales</taxon>
        <taxon>Flavobacteriaceae</taxon>
        <taxon>Cellulophaga</taxon>
    </lineage>
</organism>
<dbReference type="AlphaFoldDB" id="E6XBK3"/>
<dbReference type="RefSeq" id="WP_013549333.1">
    <property type="nucleotide sequence ID" value="NC_014934.1"/>
</dbReference>
<dbReference type="EMBL" id="CP002453">
    <property type="protein sequence ID" value="ADV47838.1"/>
    <property type="molecule type" value="Genomic_DNA"/>
</dbReference>
<keyword evidence="1" id="KW-0732">Signal</keyword>
<dbReference type="InterPro" id="IPR026341">
    <property type="entry name" value="T9SS_type_B"/>
</dbReference>
<sequence>MATKYTKLTVYEVNNPYHRPLHTMRLFLSMLCFMLFMTTSAQNSPDCRTAIPVCADIPYLGLADGLGDIEDFDPEVITQTGCLEKGSVSSANVENNTSWFVFRAGTDGQVGFDIEALSDTAEWDFAVYGPDVDCGTISDGTAAPIRCNYEVNTTSFTGLGINPENGDEGRPNQTQSLNTYDEYLNVSAGEIYYILINNFNTNFDDEAEPFELTFTGSSVDEDQDNALDCTLRDEFLGFDIAACEGDPAITLSALRSPAGPDVVNVVWSVDYEDDGVIDAELLNGALSEAEELVIATEFGNSGRYFVEITTSLATTIVDDILITVFGTPVLEEVIILNSNITNDPDQNNIEIVVEDLRGNGEYEYAINGGVFRGVPVFYDVPPGINTVIINDKNGCGTTEAIEFLVIGYPKFFTPNGDLINDTWNIKGIEDPSIIDPVVFIFDRYGKLLKQLDANSTWDGTYSGSPMPSSDYWFRFEYAETENGVVVAKILQNHFTLKR</sequence>
<protein>
    <submittedName>
        <fullName evidence="2">GTP cyclohydrolase I</fullName>
    </submittedName>
</protein>
<gene>
    <name evidence="2" type="ordered locus">Celal_0499</name>
</gene>
<reference evidence="2 3" key="1">
    <citation type="journal article" date="2010" name="Stand. Genomic Sci.">
        <title>Complete genome sequence of Cellulophaga algicola type strain (IC166).</title>
        <authorList>
            <person name="Abt B."/>
            <person name="Lu M."/>
            <person name="Misra M."/>
            <person name="Han C."/>
            <person name="Nolan M."/>
            <person name="Lucas S."/>
            <person name="Hammon N."/>
            <person name="Deshpande S."/>
            <person name="Cheng J.F."/>
            <person name="Tapia R."/>
            <person name="Goodwin L."/>
            <person name="Pitluck S."/>
            <person name="Liolios K."/>
            <person name="Pagani I."/>
            <person name="Ivanova N."/>
            <person name="Mavromatis K."/>
            <person name="Ovchinikova G."/>
            <person name="Pati A."/>
            <person name="Chen A."/>
            <person name="Palaniappan K."/>
            <person name="Land M."/>
            <person name="Hauser L."/>
            <person name="Chang Y.J."/>
            <person name="Jeffries C.D."/>
            <person name="Detter J.C."/>
            <person name="Brambilla E."/>
            <person name="Rohde M."/>
            <person name="Tindall B.J."/>
            <person name="Goker M."/>
            <person name="Woyke T."/>
            <person name="Bristow J."/>
            <person name="Eisen J.A."/>
            <person name="Markowitz V."/>
            <person name="Hugenholtz P."/>
            <person name="Kyrpides N.C."/>
            <person name="Klenk H.P."/>
            <person name="Lapidus A."/>
        </authorList>
    </citation>
    <scope>NUCLEOTIDE SEQUENCE [LARGE SCALE GENOMIC DNA]</scope>
    <source>
        <strain evidence="3">DSM 14237 / IC166 / ACAM 630</strain>
    </source>
</reference>
<dbReference type="Pfam" id="PF13585">
    <property type="entry name" value="CHU_C"/>
    <property type="match status" value="1"/>
</dbReference>
<dbReference type="NCBIfam" id="TIGR04131">
    <property type="entry name" value="Bac_Flav_CTERM"/>
    <property type="match status" value="1"/>
</dbReference>
<feature type="chain" id="PRO_5003215652" evidence="1">
    <location>
        <begin position="44"/>
        <end position="498"/>
    </location>
</feature>
<dbReference type="STRING" id="688270.Celal_0499"/>
<dbReference type="Proteomes" id="UP000008634">
    <property type="component" value="Chromosome"/>
</dbReference>
<dbReference type="KEGG" id="cao:Celal_0499"/>
<evidence type="ECO:0000313" key="3">
    <source>
        <dbReference type="Proteomes" id="UP000008634"/>
    </source>
</evidence>
<dbReference type="eggNOG" id="COG1572">
    <property type="taxonomic scope" value="Bacteria"/>
</dbReference>
<accession>E6XBK3</accession>